<evidence type="ECO:0000256" key="3">
    <source>
        <dbReference type="SAM" id="Phobius"/>
    </source>
</evidence>
<evidence type="ECO:0000313" key="4">
    <source>
        <dbReference type="EMBL" id="MBP1464541.1"/>
    </source>
</evidence>
<evidence type="ECO:0008006" key="6">
    <source>
        <dbReference type="Google" id="ProtNLM"/>
    </source>
</evidence>
<evidence type="ECO:0000256" key="2">
    <source>
        <dbReference type="ARBA" id="ARBA00022525"/>
    </source>
</evidence>
<dbReference type="InterPro" id="IPR001820">
    <property type="entry name" value="TIMP"/>
</dbReference>
<protein>
    <recommendedName>
        <fullName evidence="6">Tissue inhibitor of metalloproteinase</fullName>
    </recommendedName>
</protein>
<comment type="caution">
    <text evidence="4">The sequence shown here is derived from an EMBL/GenBank/DDBJ whole genome shotgun (WGS) entry which is preliminary data.</text>
</comment>
<dbReference type="Gene3D" id="2.40.50.120">
    <property type="match status" value="1"/>
</dbReference>
<keyword evidence="2" id="KW-0964">Secreted</keyword>
<organism evidence="4 5">
    <name type="scientific">Candidatus Chloroploca mongolica</name>
    <dbReference type="NCBI Taxonomy" id="2528176"/>
    <lineage>
        <taxon>Bacteria</taxon>
        <taxon>Bacillati</taxon>
        <taxon>Chloroflexota</taxon>
        <taxon>Chloroflexia</taxon>
        <taxon>Chloroflexales</taxon>
        <taxon>Chloroflexineae</taxon>
        <taxon>Oscillochloridaceae</taxon>
        <taxon>Candidatus Chloroploca</taxon>
    </lineage>
</organism>
<keyword evidence="3" id="KW-0812">Transmembrane</keyword>
<comment type="subcellular location">
    <subcellularLocation>
        <location evidence="1">Secreted</location>
    </subcellularLocation>
</comment>
<evidence type="ECO:0000256" key="1">
    <source>
        <dbReference type="ARBA" id="ARBA00004613"/>
    </source>
</evidence>
<gene>
    <name evidence="4" type="ORF">EYB53_002350</name>
</gene>
<keyword evidence="3" id="KW-1133">Transmembrane helix</keyword>
<accession>A0ABS4D525</accession>
<name>A0ABS4D525_9CHLR</name>
<dbReference type="InterPro" id="IPR008993">
    <property type="entry name" value="TIMP-like_OB-fold"/>
</dbReference>
<feature type="transmembrane region" description="Helical" evidence="3">
    <location>
        <begin position="164"/>
        <end position="185"/>
    </location>
</feature>
<keyword evidence="5" id="KW-1185">Reference proteome</keyword>
<sequence>MEHNIVDWVRRRLAVVGVLLVALASFGIIGAPQVAYACSCAPVPSPRQAFEEAAAVFSGRVISIVGDEEELLVTVALERRWKSELEGQVTLTTPGSSAACGFPFAEGEQYLIYAQTTDGQLTTDLCSRTARFDATREDRRALGSGIPISSGAVPVSAMTLETPWLPIGLSLLALVIGVVIAISLWRKR</sequence>
<dbReference type="Pfam" id="PF00965">
    <property type="entry name" value="TIMP"/>
    <property type="match status" value="1"/>
</dbReference>
<dbReference type="Proteomes" id="UP001193081">
    <property type="component" value="Unassembled WGS sequence"/>
</dbReference>
<evidence type="ECO:0000313" key="5">
    <source>
        <dbReference type="Proteomes" id="UP001193081"/>
    </source>
</evidence>
<proteinExistence type="predicted"/>
<keyword evidence="3" id="KW-0472">Membrane</keyword>
<dbReference type="SUPFAM" id="SSF50242">
    <property type="entry name" value="TIMP-like"/>
    <property type="match status" value="1"/>
</dbReference>
<reference evidence="4 5" key="1">
    <citation type="submission" date="2021-03" db="EMBL/GenBank/DDBJ databases">
        <authorList>
            <person name="Grouzdev D.S."/>
        </authorList>
    </citation>
    <scope>NUCLEOTIDE SEQUENCE [LARGE SCALE GENOMIC DNA]</scope>
    <source>
        <strain evidence="4 5">M50-1</strain>
    </source>
</reference>
<dbReference type="EMBL" id="SIJK02000003">
    <property type="protein sequence ID" value="MBP1464541.1"/>
    <property type="molecule type" value="Genomic_DNA"/>
</dbReference>
<dbReference type="RefSeq" id="WP_135476356.1">
    <property type="nucleotide sequence ID" value="NZ_SIJK02000003.1"/>
</dbReference>